<dbReference type="Proteomes" id="UP000070412">
    <property type="component" value="Unassembled WGS sequence"/>
</dbReference>
<protein>
    <submittedName>
        <fullName evidence="1 2">Uncharacterized protein</fullName>
    </submittedName>
</protein>
<evidence type="ECO:0000313" key="2">
    <source>
        <dbReference type="EnsemblMetazoa" id="KAF7488558.1"/>
    </source>
</evidence>
<dbReference type="EMBL" id="WVUK01000066">
    <property type="protein sequence ID" value="KAF7488558.1"/>
    <property type="molecule type" value="Genomic_DNA"/>
</dbReference>
<accession>A0A834R723</accession>
<reference evidence="2" key="3">
    <citation type="submission" date="2022-06" db="UniProtKB">
        <authorList>
            <consortium name="EnsemblMetazoa"/>
        </authorList>
    </citation>
    <scope>IDENTIFICATION</scope>
</reference>
<reference evidence="3" key="1">
    <citation type="journal article" date="2020" name="PLoS Negl. Trop. Dis.">
        <title>High-quality nuclear genome for Sarcoptes scabiei-A critical resource for a neglected parasite.</title>
        <authorList>
            <person name="Korhonen P.K."/>
            <person name="Gasser R.B."/>
            <person name="Ma G."/>
            <person name="Wang T."/>
            <person name="Stroehlein A.J."/>
            <person name="Young N.D."/>
            <person name="Ang C.S."/>
            <person name="Fernando D.D."/>
            <person name="Lu H.C."/>
            <person name="Taylor S."/>
            <person name="Reynolds S.L."/>
            <person name="Mofiz E."/>
            <person name="Najaraj S.H."/>
            <person name="Gowda H."/>
            <person name="Madugundu A."/>
            <person name="Renuse S."/>
            <person name="Holt D."/>
            <person name="Pandey A."/>
            <person name="Papenfuss A.T."/>
            <person name="Fischer K."/>
        </authorList>
    </citation>
    <scope>NUCLEOTIDE SEQUENCE [LARGE SCALE GENOMIC DNA]</scope>
</reference>
<gene>
    <name evidence="1" type="ORF">SSS_1278</name>
</gene>
<reference evidence="1" key="2">
    <citation type="submission" date="2020-01" db="EMBL/GenBank/DDBJ databases">
        <authorList>
            <person name="Korhonen P.K.K."/>
            <person name="Guangxu M.G."/>
            <person name="Wang T.W."/>
            <person name="Stroehlein A.J.S."/>
            <person name="Young N.D."/>
            <person name="Ang C.-S.A."/>
            <person name="Fernando D.W.F."/>
            <person name="Lu H.L."/>
            <person name="Taylor S.T."/>
            <person name="Ehtesham M.E.M."/>
            <person name="Najaraj S.H.N."/>
            <person name="Harsha G.H.G."/>
            <person name="Madugundu A.M."/>
            <person name="Renuse S.R."/>
            <person name="Holt D.H."/>
            <person name="Pandey A.P."/>
            <person name="Papenfuss A.P."/>
            <person name="Gasser R.B.G."/>
            <person name="Fischer K.F."/>
        </authorList>
    </citation>
    <scope>NUCLEOTIDE SEQUENCE</scope>
    <source>
        <strain evidence="1">SSS_KF_BRIS2020</strain>
    </source>
</reference>
<organism evidence="1">
    <name type="scientific">Sarcoptes scabiei</name>
    <name type="common">Itch mite</name>
    <name type="synonym">Acarus scabiei</name>
    <dbReference type="NCBI Taxonomy" id="52283"/>
    <lineage>
        <taxon>Eukaryota</taxon>
        <taxon>Metazoa</taxon>
        <taxon>Ecdysozoa</taxon>
        <taxon>Arthropoda</taxon>
        <taxon>Chelicerata</taxon>
        <taxon>Arachnida</taxon>
        <taxon>Acari</taxon>
        <taxon>Acariformes</taxon>
        <taxon>Sarcoptiformes</taxon>
        <taxon>Astigmata</taxon>
        <taxon>Psoroptidia</taxon>
        <taxon>Sarcoptoidea</taxon>
        <taxon>Sarcoptidae</taxon>
        <taxon>Sarcoptinae</taxon>
        <taxon>Sarcoptes</taxon>
    </lineage>
</organism>
<proteinExistence type="predicted"/>
<evidence type="ECO:0000313" key="3">
    <source>
        <dbReference type="Proteomes" id="UP000070412"/>
    </source>
</evidence>
<sequence length="511" mass="59091">MMEQNDQSNCQQIEPLSLAKIFPQQTQSNLLLSSQLPIPEVIEMLKNLAACNEKIYKWEQSKLRLQTIPESDTNKRQLMEIINYVESRDSTREKAIYLYEQLGRKCAQHGNFIETVMSTIRCLELAIANYDTIKKYKHAGTLHYRCSKILRLFNADRKQIEQHHLKALEYFTRPDYEIKQRKRIDGLKISCYSSCSTWAQMTTHSQSKKSKNQKLLTTTHRHQMIENHMIEFDHEFDSDDEEIIENLIDENVPDCRNPLPFQSSTASEDCSRIEIANDAGPSTSIISSEPINSYRLTTLKSSNSVETKPLDNRSFVTMKSHPNQRKSFSSLRHHNRHFLSTSLCNQKRFLREDAGRVYCRICDRYLGAVSSTLKNHINTQEHRQAFEDNPQSFPNPNRSNQFISVDTNFSEVEKPIPTTVYQWQDDSVALQQQQQQQQQQIFFDTINDPITRKSNSFCENAESAKSTISQQQFFETDVSITSKSIATSTSATRATTSTIMNNSHSVSLFNF</sequence>
<dbReference type="AlphaFoldDB" id="A0A834R723"/>
<evidence type="ECO:0000313" key="1">
    <source>
        <dbReference type="EMBL" id="KAF7488558.1"/>
    </source>
</evidence>
<keyword evidence="3" id="KW-1185">Reference proteome</keyword>
<name>A0A834R723_SARSC</name>
<dbReference type="EnsemblMetazoa" id="SSS_1278s_mrna">
    <property type="protein sequence ID" value="KAF7488558.1"/>
    <property type="gene ID" value="SSS_1278"/>
</dbReference>
<dbReference type="OrthoDB" id="6515670at2759"/>